<dbReference type="InterPro" id="IPR013131">
    <property type="entry name" value="Mannitol_DH_N"/>
</dbReference>
<sequence>MPALNTATLATFASHPSSVSLPRYRRDAVHVGVVHLGLGAFHRAHQAMVFDRLLQDGNPRWGVLGVAMRSTELADALKLQDGLYAVQVASAEGLHWQVVGSLCDTCVAAREPGKVVAALAAPATRWVTLTVTEKGYGPALAELLVQGLAARRAAGLDGLTVASCDNLSDNGSKLQRLCLDVAAQQDTALAGWIASRCAFPNSMVDRIVPAATARQRTDAALAFGLDDAGALATEAFWEWVMEDRFADPSDAAVMRAVGVNVVEDVKPFEEAKLRMLNGSHTAMALLGAVQGWPTVADGVARPDVRQFVHGLMTQMVMPHLQRPDLPAYRDALLARFANPALQHKVHQIATDSSLKIPLRWLPTLNDNLQAGQGAEPLAFAAAIWMRYLLAEDEQDRGYAISDPQAEALQTLARAHRGDAQGTVQALLGVASIWGEALLHEERWTRRVTHWLARIQAVGAGAALVEVNALALH</sequence>
<dbReference type="RefSeq" id="WP_076199917.1">
    <property type="nucleotide sequence ID" value="NZ_CP019236.1"/>
</dbReference>
<dbReference type="Gene3D" id="1.10.1040.10">
    <property type="entry name" value="N-(1-d-carboxylethyl)-l-norvaline Dehydrogenase, domain 2"/>
    <property type="match status" value="1"/>
</dbReference>
<dbReference type="Gene3D" id="3.40.50.720">
    <property type="entry name" value="NAD(P)-binding Rossmann-like Domain"/>
    <property type="match status" value="1"/>
</dbReference>
<feature type="domain" description="Mannitol dehydrogenase C-terminal" evidence="3">
    <location>
        <begin position="264"/>
        <end position="453"/>
    </location>
</feature>
<dbReference type="InterPro" id="IPR000669">
    <property type="entry name" value="Mannitol_DH"/>
</dbReference>
<dbReference type="GO" id="GO:0016616">
    <property type="term" value="F:oxidoreductase activity, acting on the CH-OH group of donors, NAD or NADP as acceptor"/>
    <property type="evidence" value="ECO:0007669"/>
    <property type="project" value="TreeGrafter"/>
</dbReference>
<dbReference type="Proteomes" id="UP000186609">
    <property type="component" value="Chromosome"/>
</dbReference>
<dbReference type="InterPro" id="IPR036291">
    <property type="entry name" value="NAD(P)-bd_dom_sf"/>
</dbReference>
<dbReference type="PANTHER" id="PTHR43362:SF1">
    <property type="entry name" value="MANNITOL DEHYDROGENASE 2-RELATED"/>
    <property type="match status" value="1"/>
</dbReference>
<dbReference type="PRINTS" id="PR00084">
    <property type="entry name" value="MTLDHDRGNASE"/>
</dbReference>
<accession>A0A1P8JWC9</accession>
<dbReference type="InterPro" id="IPR013328">
    <property type="entry name" value="6PGD_dom2"/>
</dbReference>
<dbReference type="SUPFAM" id="SSF48179">
    <property type="entry name" value="6-phosphogluconate dehydrogenase C-terminal domain-like"/>
    <property type="match status" value="1"/>
</dbReference>
<dbReference type="EMBL" id="CP019236">
    <property type="protein sequence ID" value="APW38038.1"/>
    <property type="molecule type" value="Genomic_DNA"/>
</dbReference>
<reference evidence="4 5" key="1">
    <citation type="submission" date="2017-01" db="EMBL/GenBank/DDBJ databases">
        <authorList>
            <person name="Mah S.A."/>
            <person name="Swanson W.J."/>
            <person name="Moy G.W."/>
            <person name="Vacquier V.D."/>
        </authorList>
    </citation>
    <scope>NUCLEOTIDE SEQUENCE [LARGE SCALE GENOMIC DNA]</scope>
    <source>
        <strain evidence="4 5">DCY110</strain>
    </source>
</reference>
<dbReference type="InterPro" id="IPR013118">
    <property type="entry name" value="Mannitol_DH_C"/>
</dbReference>
<dbReference type="KEGG" id="rhy:RD110_13245"/>
<dbReference type="AlphaFoldDB" id="A0A1P8JWC9"/>
<keyword evidence="5" id="KW-1185">Reference proteome</keyword>
<gene>
    <name evidence="4" type="ORF">RD110_13245</name>
</gene>
<evidence type="ECO:0000256" key="1">
    <source>
        <dbReference type="ARBA" id="ARBA00023002"/>
    </source>
</evidence>
<evidence type="ECO:0000259" key="2">
    <source>
        <dbReference type="Pfam" id="PF01232"/>
    </source>
</evidence>
<dbReference type="InterPro" id="IPR008927">
    <property type="entry name" value="6-PGluconate_DH-like_C_sf"/>
</dbReference>
<evidence type="ECO:0000259" key="3">
    <source>
        <dbReference type="Pfam" id="PF08125"/>
    </source>
</evidence>
<organism evidence="4 5">
    <name type="scientific">Rhodoferax koreensis</name>
    <dbReference type="NCBI Taxonomy" id="1842727"/>
    <lineage>
        <taxon>Bacteria</taxon>
        <taxon>Pseudomonadati</taxon>
        <taxon>Pseudomonadota</taxon>
        <taxon>Betaproteobacteria</taxon>
        <taxon>Burkholderiales</taxon>
        <taxon>Comamonadaceae</taxon>
        <taxon>Rhodoferax</taxon>
    </lineage>
</organism>
<proteinExistence type="predicted"/>
<name>A0A1P8JWC9_9BURK</name>
<dbReference type="STRING" id="1842727.RD110_13245"/>
<dbReference type="InterPro" id="IPR050988">
    <property type="entry name" value="Mannitol_DH/Oxidoreductase"/>
</dbReference>
<feature type="domain" description="Mannitol dehydrogenase N-terminal" evidence="2">
    <location>
        <begin position="32"/>
        <end position="245"/>
    </location>
</feature>
<dbReference type="Pfam" id="PF01232">
    <property type="entry name" value="Mannitol_dh"/>
    <property type="match status" value="1"/>
</dbReference>
<dbReference type="Pfam" id="PF08125">
    <property type="entry name" value="Mannitol_dh_C"/>
    <property type="match status" value="1"/>
</dbReference>
<keyword evidence="1" id="KW-0560">Oxidoreductase</keyword>
<evidence type="ECO:0000313" key="4">
    <source>
        <dbReference type="EMBL" id="APW38038.1"/>
    </source>
</evidence>
<evidence type="ECO:0000313" key="5">
    <source>
        <dbReference type="Proteomes" id="UP000186609"/>
    </source>
</evidence>
<dbReference type="PANTHER" id="PTHR43362">
    <property type="entry name" value="MANNITOL DEHYDROGENASE DSF1-RELATED"/>
    <property type="match status" value="1"/>
</dbReference>
<protein>
    <submittedName>
        <fullName evidence="4">Mannitol dehydrogenase</fullName>
    </submittedName>
</protein>
<dbReference type="SUPFAM" id="SSF51735">
    <property type="entry name" value="NAD(P)-binding Rossmann-fold domains"/>
    <property type="match status" value="1"/>
</dbReference>